<evidence type="ECO:0000256" key="3">
    <source>
        <dbReference type="ARBA" id="ARBA00022741"/>
    </source>
</evidence>
<keyword evidence="2 7" id="KW-0812">Transmembrane</keyword>
<dbReference type="InterPro" id="IPR017871">
    <property type="entry name" value="ABC_transporter-like_CS"/>
</dbReference>
<dbReference type="SMART" id="SM00382">
    <property type="entry name" value="AAA"/>
    <property type="match status" value="1"/>
</dbReference>
<dbReference type="Pfam" id="PF00005">
    <property type="entry name" value="ABC_tran"/>
    <property type="match status" value="1"/>
</dbReference>
<dbReference type="PROSITE" id="PS50929">
    <property type="entry name" value="ABC_TM1F"/>
    <property type="match status" value="1"/>
</dbReference>
<sequence length="564" mass="58581">MLGPTSVRAPGDRVLLAVLRHDPPRLLLLVLTALVATTAGLLLPGALADAVDAAVAAERAWPKVLWLLTLGVSEIVADVAAVVITARVTAGAAAWLRRRLTRRLTGLGARSPFVAGDAVSRVTTDCAGAGEIASILVQLCSAVVVSTGAIVLLALLDWRLAAVFLGSVPIALLLARSHLRLTAADVLSYQQVSGDLSARLLDAVGGLRTIAASGTAEREAARVLRPLPLLAAAGIGMWRTQARMVWRAGLLLPAVQLGVLTAAGFGVLAGRLSIGDVLAALGYVVLGMSLVQQIPLLTTLSRARGCGTRLAEVLDSPLPPDGDRPLPAGQGEIELRGVGVDGALDGIDLTVPAGSSMAVVGRSGAGKTALAAVLGGLRPPDRGEVLLHGAPVAQLPAEQVRAAVGHAFERPALLGATVQDAVAYGSWAGPSAVREACRAAQVHDLVVRLPDGYRTPLEETPLSGGEAQRLGLARALVRKPRLLVLDEATGSLDTVTERMVEDAIESSLPTGSRVVVTHRAGTARRADRVLWLEEGRVRACAPHAELWSEPEYRAVFTEDETDTP</sequence>
<organism evidence="10 11">
    <name type="scientific">Amycolatopsis cihanbeyliensis</name>
    <dbReference type="NCBI Taxonomy" id="1128664"/>
    <lineage>
        <taxon>Bacteria</taxon>
        <taxon>Bacillati</taxon>
        <taxon>Actinomycetota</taxon>
        <taxon>Actinomycetes</taxon>
        <taxon>Pseudonocardiales</taxon>
        <taxon>Pseudonocardiaceae</taxon>
        <taxon>Amycolatopsis</taxon>
    </lineage>
</organism>
<feature type="transmembrane region" description="Helical" evidence="7">
    <location>
        <begin position="26"/>
        <end position="47"/>
    </location>
</feature>
<feature type="domain" description="ABC transporter" evidence="8">
    <location>
        <begin position="308"/>
        <end position="559"/>
    </location>
</feature>
<feature type="transmembrane region" description="Helical" evidence="7">
    <location>
        <begin position="245"/>
        <end position="268"/>
    </location>
</feature>
<dbReference type="GO" id="GO:0005886">
    <property type="term" value="C:plasma membrane"/>
    <property type="evidence" value="ECO:0007669"/>
    <property type="project" value="UniProtKB-SubCell"/>
</dbReference>
<keyword evidence="4 10" id="KW-0067">ATP-binding</keyword>
<dbReference type="GO" id="GO:0016887">
    <property type="term" value="F:ATP hydrolysis activity"/>
    <property type="evidence" value="ECO:0007669"/>
    <property type="project" value="InterPro"/>
</dbReference>
<dbReference type="AlphaFoldDB" id="A0A542DKI6"/>
<evidence type="ECO:0000259" key="8">
    <source>
        <dbReference type="PROSITE" id="PS50893"/>
    </source>
</evidence>
<dbReference type="InterPro" id="IPR003593">
    <property type="entry name" value="AAA+_ATPase"/>
</dbReference>
<comment type="caution">
    <text evidence="10">The sequence shown here is derived from an EMBL/GenBank/DDBJ whole genome shotgun (WGS) entry which is preliminary data.</text>
</comment>
<dbReference type="PANTHER" id="PTHR24221">
    <property type="entry name" value="ATP-BINDING CASSETTE SUB-FAMILY B"/>
    <property type="match status" value="1"/>
</dbReference>
<dbReference type="PROSITE" id="PS00211">
    <property type="entry name" value="ABC_TRANSPORTER_1"/>
    <property type="match status" value="1"/>
</dbReference>
<dbReference type="InterPro" id="IPR027417">
    <property type="entry name" value="P-loop_NTPase"/>
</dbReference>
<evidence type="ECO:0000259" key="9">
    <source>
        <dbReference type="PROSITE" id="PS50929"/>
    </source>
</evidence>
<feature type="transmembrane region" description="Helical" evidence="7">
    <location>
        <begin position="132"/>
        <end position="152"/>
    </location>
</feature>
<evidence type="ECO:0000256" key="4">
    <source>
        <dbReference type="ARBA" id="ARBA00022840"/>
    </source>
</evidence>
<dbReference type="CDD" id="cd07346">
    <property type="entry name" value="ABC_6TM_exporters"/>
    <property type="match status" value="1"/>
</dbReference>
<comment type="subcellular location">
    <subcellularLocation>
        <location evidence="1">Cell membrane</location>
        <topology evidence="1">Multi-pass membrane protein</topology>
    </subcellularLocation>
</comment>
<protein>
    <submittedName>
        <fullName evidence="10">ATP-binding cassette subfamily B protein</fullName>
    </submittedName>
</protein>
<dbReference type="EMBL" id="VFML01000001">
    <property type="protein sequence ID" value="TQJ03445.1"/>
    <property type="molecule type" value="Genomic_DNA"/>
</dbReference>
<dbReference type="Proteomes" id="UP000320876">
    <property type="component" value="Unassembled WGS sequence"/>
</dbReference>
<dbReference type="SUPFAM" id="SSF52540">
    <property type="entry name" value="P-loop containing nucleoside triphosphate hydrolases"/>
    <property type="match status" value="1"/>
</dbReference>
<reference evidence="10 11" key="1">
    <citation type="submission" date="2019-06" db="EMBL/GenBank/DDBJ databases">
        <title>Sequencing the genomes of 1000 actinobacteria strains.</title>
        <authorList>
            <person name="Klenk H.-P."/>
        </authorList>
    </citation>
    <scope>NUCLEOTIDE SEQUENCE [LARGE SCALE GENOMIC DNA]</scope>
    <source>
        <strain evidence="10 11">DSM 45679</strain>
    </source>
</reference>
<feature type="transmembrane region" description="Helical" evidence="7">
    <location>
        <begin position="158"/>
        <end position="175"/>
    </location>
</feature>
<gene>
    <name evidence="10" type="ORF">FB471_3205</name>
</gene>
<dbReference type="InterPro" id="IPR011527">
    <property type="entry name" value="ABC1_TM_dom"/>
</dbReference>
<name>A0A542DKI6_AMYCI</name>
<dbReference type="Pfam" id="PF00664">
    <property type="entry name" value="ABC_membrane"/>
    <property type="match status" value="1"/>
</dbReference>
<dbReference type="Gene3D" id="1.20.1560.10">
    <property type="entry name" value="ABC transporter type 1, transmembrane domain"/>
    <property type="match status" value="1"/>
</dbReference>
<evidence type="ECO:0000256" key="6">
    <source>
        <dbReference type="ARBA" id="ARBA00023136"/>
    </source>
</evidence>
<evidence type="ECO:0000313" key="10">
    <source>
        <dbReference type="EMBL" id="TQJ03445.1"/>
    </source>
</evidence>
<feature type="domain" description="ABC transmembrane type-1" evidence="9">
    <location>
        <begin position="27"/>
        <end position="295"/>
    </location>
</feature>
<dbReference type="SUPFAM" id="SSF90123">
    <property type="entry name" value="ABC transporter transmembrane region"/>
    <property type="match status" value="1"/>
</dbReference>
<dbReference type="InterPro" id="IPR036640">
    <property type="entry name" value="ABC1_TM_sf"/>
</dbReference>
<keyword evidence="11" id="KW-1185">Reference proteome</keyword>
<evidence type="ECO:0000256" key="5">
    <source>
        <dbReference type="ARBA" id="ARBA00022989"/>
    </source>
</evidence>
<keyword evidence="5 7" id="KW-1133">Transmembrane helix</keyword>
<dbReference type="PANTHER" id="PTHR24221:SF654">
    <property type="entry name" value="ATP-BINDING CASSETTE SUB-FAMILY B MEMBER 6"/>
    <property type="match status" value="1"/>
</dbReference>
<proteinExistence type="predicted"/>
<dbReference type="GO" id="GO:0034040">
    <property type="term" value="F:ATPase-coupled lipid transmembrane transporter activity"/>
    <property type="evidence" value="ECO:0007669"/>
    <property type="project" value="TreeGrafter"/>
</dbReference>
<dbReference type="GO" id="GO:0005524">
    <property type="term" value="F:ATP binding"/>
    <property type="evidence" value="ECO:0007669"/>
    <property type="project" value="UniProtKB-KW"/>
</dbReference>
<dbReference type="RefSeq" id="WP_425457067.1">
    <property type="nucleotide sequence ID" value="NZ_VFML01000001.1"/>
</dbReference>
<dbReference type="PROSITE" id="PS50893">
    <property type="entry name" value="ABC_TRANSPORTER_2"/>
    <property type="match status" value="1"/>
</dbReference>
<feature type="transmembrane region" description="Helical" evidence="7">
    <location>
        <begin position="67"/>
        <end position="96"/>
    </location>
</feature>
<evidence type="ECO:0000256" key="2">
    <source>
        <dbReference type="ARBA" id="ARBA00022692"/>
    </source>
</evidence>
<evidence type="ECO:0000256" key="7">
    <source>
        <dbReference type="SAM" id="Phobius"/>
    </source>
</evidence>
<evidence type="ECO:0000313" key="11">
    <source>
        <dbReference type="Proteomes" id="UP000320876"/>
    </source>
</evidence>
<dbReference type="GO" id="GO:0140359">
    <property type="term" value="F:ABC-type transporter activity"/>
    <property type="evidence" value="ECO:0007669"/>
    <property type="project" value="InterPro"/>
</dbReference>
<dbReference type="InterPro" id="IPR003439">
    <property type="entry name" value="ABC_transporter-like_ATP-bd"/>
</dbReference>
<dbReference type="Gene3D" id="3.40.50.300">
    <property type="entry name" value="P-loop containing nucleotide triphosphate hydrolases"/>
    <property type="match status" value="1"/>
</dbReference>
<evidence type="ECO:0000256" key="1">
    <source>
        <dbReference type="ARBA" id="ARBA00004651"/>
    </source>
</evidence>
<accession>A0A542DKI6</accession>
<dbReference type="InterPro" id="IPR039421">
    <property type="entry name" value="Type_1_exporter"/>
</dbReference>
<keyword evidence="3" id="KW-0547">Nucleotide-binding</keyword>
<keyword evidence="6 7" id="KW-0472">Membrane</keyword>